<feature type="transmembrane region" description="Helical" evidence="1">
    <location>
        <begin position="139"/>
        <end position="157"/>
    </location>
</feature>
<protein>
    <submittedName>
        <fullName evidence="2">Uncharacterized protein</fullName>
    </submittedName>
</protein>
<proteinExistence type="predicted"/>
<accession>A0ABS9VBZ9</accession>
<sequence>MINQLLKGLVDLIYGTGRARRKFERDNPNEKVLAADASKGIVTTTNQDIQRGLDWVTSQRAVVLLTDKKLVCGKWTIPLDTISTAQLLKINSLFGGGQVLKVQTTDDKNFQFGMQLNPEWTIQQQLPLTLEKGQVKHSAFSIIVRLIAVGYLIYWIYERFIAN</sequence>
<dbReference type="EMBL" id="JAKZGO010000006">
    <property type="protein sequence ID" value="MCH7413580.1"/>
    <property type="molecule type" value="Genomic_DNA"/>
</dbReference>
<evidence type="ECO:0000313" key="2">
    <source>
        <dbReference type="EMBL" id="MCH7413580.1"/>
    </source>
</evidence>
<keyword evidence="1" id="KW-0812">Transmembrane</keyword>
<reference evidence="2" key="1">
    <citation type="submission" date="2022-03" db="EMBL/GenBank/DDBJ databases">
        <title>De novo assembled genomes of Belliella spp. (Cyclobacteriaceae) strains.</title>
        <authorList>
            <person name="Szabo A."/>
            <person name="Korponai K."/>
            <person name="Felfoldi T."/>
        </authorList>
    </citation>
    <scope>NUCLEOTIDE SEQUENCE</scope>
    <source>
        <strain evidence="2">DSM 111903</strain>
    </source>
</reference>
<keyword evidence="3" id="KW-1185">Reference proteome</keyword>
<keyword evidence="1" id="KW-0472">Membrane</keyword>
<comment type="caution">
    <text evidence="2">The sequence shown here is derived from an EMBL/GenBank/DDBJ whole genome shotgun (WGS) entry which is preliminary data.</text>
</comment>
<keyword evidence="1" id="KW-1133">Transmembrane helix</keyword>
<dbReference type="RefSeq" id="WP_241411456.1">
    <property type="nucleotide sequence ID" value="NZ_JAKZGO010000006.1"/>
</dbReference>
<evidence type="ECO:0000256" key="1">
    <source>
        <dbReference type="SAM" id="Phobius"/>
    </source>
</evidence>
<organism evidence="2 3">
    <name type="scientific">Belliella alkalica</name>
    <dbReference type="NCBI Taxonomy" id="1730871"/>
    <lineage>
        <taxon>Bacteria</taxon>
        <taxon>Pseudomonadati</taxon>
        <taxon>Bacteroidota</taxon>
        <taxon>Cytophagia</taxon>
        <taxon>Cytophagales</taxon>
        <taxon>Cyclobacteriaceae</taxon>
        <taxon>Belliella</taxon>
    </lineage>
</organism>
<evidence type="ECO:0000313" key="3">
    <source>
        <dbReference type="Proteomes" id="UP001165430"/>
    </source>
</evidence>
<gene>
    <name evidence="2" type="ORF">MM213_08800</name>
</gene>
<dbReference type="Proteomes" id="UP001165430">
    <property type="component" value="Unassembled WGS sequence"/>
</dbReference>
<name>A0ABS9VBZ9_9BACT</name>